<dbReference type="Proteomes" id="UP000320735">
    <property type="component" value="Unassembled WGS sequence"/>
</dbReference>
<feature type="transmembrane region" description="Helical" evidence="1">
    <location>
        <begin position="7"/>
        <end position="31"/>
    </location>
</feature>
<dbReference type="EMBL" id="SJPP01000001">
    <property type="protein sequence ID" value="TWU12870.1"/>
    <property type="molecule type" value="Genomic_DNA"/>
</dbReference>
<gene>
    <name evidence="2" type="ORF">CA54_16960</name>
</gene>
<organism evidence="2 3">
    <name type="scientific">Symmachiella macrocystis</name>
    <dbReference type="NCBI Taxonomy" id="2527985"/>
    <lineage>
        <taxon>Bacteria</taxon>
        <taxon>Pseudomonadati</taxon>
        <taxon>Planctomycetota</taxon>
        <taxon>Planctomycetia</taxon>
        <taxon>Planctomycetales</taxon>
        <taxon>Planctomycetaceae</taxon>
        <taxon>Symmachiella</taxon>
    </lineage>
</organism>
<protein>
    <submittedName>
        <fullName evidence="2">Uncharacterized protein</fullName>
    </submittedName>
</protein>
<dbReference type="PROSITE" id="PS51257">
    <property type="entry name" value="PROKAR_LIPOPROTEIN"/>
    <property type="match status" value="1"/>
</dbReference>
<keyword evidence="1" id="KW-1133">Transmembrane helix</keyword>
<comment type="caution">
    <text evidence="2">The sequence shown here is derived from an EMBL/GenBank/DDBJ whole genome shotgun (WGS) entry which is preliminary data.</text>
</comment>
<name>A0A5C6BL90_9PLAN</name>
<proteinExistence type="predicted"/>
<dbReference type="AlphaFoldDB" id="A0A5C6BL90"/>
<evidence type="ECO:0000256" key="1">
    <source>
        <dbReference type="SAM" id="Phobius"/>
    </source>
</evidence>
<keyword evidence="3" id="KW-1185">Reference proteome</keyword>
<evidence type="ECO:0000313" key="3">
    <source>
        <dbReference type="Proteomes" id="UP000320735"/>
    </source>
</evidence>
<reference evidence="2 3" key="1">
    <citation type="submission" date="2019-02" db="EMBL/GenBank/DDBJ databases">
        <title>Deep-cultivation of Planctomycetes and their phenomic and genomic characterization uncovers novel biology.</title>
        <authorList>
            <person name="Wiegand S."/>
            <person name="Jogler M."/>
            <person name="Boedeker C."/>
            <person name="Pinto D."/>
            <person name="Vollmers J."/>
            <person name="Rivas-Marin E."/>
            <person name="Kohn T."/>
            <person name="Peeters S.H."/>
            <person name="Heuer A."/>
            <person name="Rast P."/>
            <person name="Oberbeckmann S."/>
            <person name="Bunk B."/>
            <person name="Jeske O."/>
            <person name="Meyerdierks A."/>
            <person name="Storesund J.E."/>
            <person name="Kallscheuer N."/>
            <person name="Luecker S."/>
            <person name="Lage O.M."/>
            <person name="Pohl T."/>
            <person name="Merkel B.J."/>
            <person name="Hornburger P."/>
            <person name="Mueller R.-W."/>
            <person name="Bruemmer F."/>
            <person name="Labrenz M."/>
            <person name="Spormann A.M."/>
            <person name="Op Den Camp H."/>
            <person name="Overmann J."/>
            <person name="Amann R."/>
            <person name="Jetten M.S.M."/>
            <person name="Mascher T."/>
            <person name="Medema M.H."/>
            <person name="Devos D.P."/>
            <person name="Kaster A.-K."/>
            <person name="Ovreas L."/>
            <person name="Rohde M."/>
            <person name="Galperin M.Y."/>
            <person name="Jogler C."/>
        </authorList>
    </citation>
    <scope>NUCLEOTIDE SEQUENCE [LARGE SCALE GENOMIC DNA]</scope>
    <source>
        <strain evidence="2 3">CA54</strain>
    </source>
</reference>
<accession>A0A5C6BL90</accession>
<keyword evidence="1" id="KW-0472">Membrane</keyword>
<evidence type="ECO:0000313" key="2">
    <source>
        <dbReference type="EMBL" id="TWU12870.1"/>
    </source>
</evidence>
<dbReference type="RefSeq" id="WP_261343712.1">
    <property type="nucleotide sequence ID" value="NZ_SJPP01000001.1"/>
</dbReference>
<sequence>MRFVCEVLRVVVLVLFVPAALWVAGCMWLSAGLDWLEGRR</sequence>
<keyword evidence="1" id="KW-0812">Transmembrane</keyword>